<dbReference type="EMBL" id="HBFS01006150">
    <property type="protein sequence ID" value="CAD8910948.1"/>
    <property type="molecule type" value="Transcribed_RNA"/>
</dbReference>
<dbReference type="PANTHER" id="PTHR22876:SF5">
    <property type="entry name" value="CHROMOSOME 9 OPEN READING FRAME 85"/>
    <property type="match status" value="1"/>
</dbReference>
<dbReference type="Pfam" id="PF10217">
    <property type="entry name" value="DUF2039"/>
    <property type="match status" value="1"/>
</dbReference>
<gene>
    <name evidence="2" type="ORF">BSP0115_LOCUS4152</name>
    <name evidence="3" type="ORF">BSP0115_LOCUS4153</name>
</gene>
<feature type="compositionally biased region" description="Gly residues" evidence="1">
    <location>
        <begin position="178"/>
        <end position="188"/>
    </location>
</feature>
<dbReference type="PANTHER" id="PTHR22876">
    <property type="entry name" value="ZGC:101016"/>
    <property type="match status" value="1"/>
</dbReference>
<protein>
    <submittedName>
        <fullName evidence="3">Uncharacterized protein</fullName>
    </submittedName>
</protein>
<dbReference type="EMBL" id="HBFS01006149">
    <property type="protein sequence ID" value="CAD8910947.1"/>
    <property type="molecule type" value="Transcribed_RNA"/>
</dbReference>
<name>A0A6T6VFD4_9STRA</name>
<feature type="region of interest" description="Disordered" evidence="1">
    <location>
        <begin position="1"/>
        <end position="32"/>
    </location>
</feature>
<evidence type="ECO:0000313" key="3">
    <source>
        <dbReference type="EMBL" id="CAD8910948.1"/>
    </source>
</evidence>
<evidence type="ECO:0000313" key="2">
    <source>
        <dbReference type="EMBL" id="CAD8910947.1"/>
    </source>
</evidence>
<reference evidence="3" key="1">
    <citation type="submission" date="2021-01" db="EMBL/GenBank/DDBJ databases">
        <authorList>
            <person name="Corre E."/>
            <person name="Pelletier E."/>
            <person name="Niang G."/>
            <person name="Scheremetjew M."/>
            <person name="Finn R."/>
            <person name="Kale V."/>
            <person name="Holt S."/>
            <person name="Cochrane G."/>
            <person name="Meng A."/>
            <person name="Brown T."/>
            <person name="Cohen L."/>
        </authorList>
    </citation>
    <scope>NUCLEOTIDE SEQUENCE</scope>
    <source>
        <strain evidence="3">Ms1</strain>
    </source>
</reference>
<proteinExistence type="predicted"/>
<dbReference type="InterPro" id="IPR019351">
    <property type="entry name" value="DUF2039"/>
</dbReference>
<accession>A0A6T6VFD4</accession>
<sequence length="188" mass="20275">MTTRGGDNTKKAPKHKNSFAFKHNKNSKKTKKILGIDHHGLCSRCSEIIEWKKKYRKYKPLKAPKKCNGCDRRSIAKAYHTLCDDCARSRSVCAKCGKNPADDETGEGETTEEIIEKLEAGVPGMRERDRRAMLRKLYKGEGGDGEGEDRSGEEDAEDDEGGDAEGMDDGGAVAGLPAAGGAGGADVA</sequence>
<feature type="region of interest" description="Disordered" evidence="1">
    <location>
        <begin position="136"/>
        <end position="188"/>
    </location>
</feature>
<dbReference type="AlphaFoldDB" id="A0A6T6VFD4"/>
<feature type="compositionally biased region" description="Acidic residues" evidence="1">
    <location>
        <begin position="143"/>
        <end position="168"/>
    </location>
</feature>
<feature type="compositionally biased region" description="Basic residues" evidence="1">
    <location>
        <begin position="11"/>
        <end position="32"/>
    </location>
</feature>
<organism evidence="3">
    <name type="scientific">Bicosoecida sp. CB-2014</name>
    <dbReference type="NCBI Taxonomy" id="1486930"/>
    <lineage>
        <taxon>Eukaryota</taxon>
        <taxon>Sar</taxon>
        <taxon>Stramenopiles</taxon>
        <taxon>Bigyra</taxon>
        <taxon>Opalozoa</taxon>
        <taxon>Bicosoecida</taxon>
    </lineage>
</organism>
<evidence type="ECO:0000256" key="1">
    <source>
        <dbReference type="SAM" id="MobiDB-lite"/>
    </source>
</evidence>